<evidence type="ECO:0000256" key="8">
    <source>
        <dbReference type="ARBA" id="ARBA00022982"/>
    </source>
</evidence>
<keyword evidence="9" id="KW-0408">Iron</keyword>
<dbReference type="GO" id="GO:0030313">
    <property type="term" value="C:cell envelope"/>
    <property type="evidence" value="ECO:0007669"/>
    <property type="project" value="UniProtKB-SubCell"/>
</dbReference>
<evidence type="ECO:0000256" key="6">
    <source>
        <dbReference type="ARBA" id="ARBA00022723"/>
    </source>
</evidence>
<evidence type="ECO:0000256" key="10">
    <source>
        <dbReference type="ARBA" id="ARBA00023014"/>
    </source>
</evidence>
<keyword evidence="7" id="KW-0677">Repeat</keyword>
<keyword evidence="10" id="KW-0411">Iron-sulfur</keyword>
<keyword evidence="8" id="KW-0249">Electron transport</keyword>
<dbReference type="Gene3D" id="3.30.70.20">
    <property type="match status" value="3"/>
</dbReference>
<dbReference type="PANTHER" id="PTHR43518:SF1">
    <property type="entry name" value="RESPIRATORY NITRATE REDUCTASE 1 BETA CHAIN"/>
    <property type="match status" value="1"/>
</dbReference>
<accession>A0A381XGD1</accession>
<proteinExistence type="predicted"/>
<dbReference type="PROSITE" id="PS51379">
    <property type="entry name" value="4FE4S_FER_2"/>
    <property type="match status" value="3"/>
</dbReference>
<comment type="subcellular location">
    <subcellularLocation>
        <location evidence="3">Cell envelope</location>
    </subcellularLocation>
</comment>
<dbReference type="InterPro" id="IPR017896">
    <property type="entry name" value="4Fe4S_Fe-S-bd"/>
</dbReference>
<comment type="cofactor">
    <cofactor evidence="2">
        <name>[4Fe-4S] cluster</name>
        <dbReference type="ChEBI" id="CHEBI:49883"/>
    </cofactor>
</comment>
<dbReference type="Pfam" id="PF13247">
    <property type="entry name" value="Fer4_11"/>
    <property type="match status" value="1"/>
</dbReference>
<evidence type="ECO:0000259" key="11">
    <source>
        <dbReference type="PROSITE" id="PS51379"/>
    </source>
</evidence>
<dbReference type="GO" id="GO:0046872">
    <property type="term" value="F:metal ion binding"/>
    <property type="evidence" value="ECO:0007669"/>
    <property type="project" value="UniProtKB-KW"/>
</dbReference>
<dbReference type="AlphaFoldDB" id="A0A381XGD1"/>
<dbReference type="GO" id="GO:0009055">
    <property type="term" value="F:electron transfer activity"/>
    <property type="evidence" value="ECO:0007669"/>
    <property type="project" value="TreeGrafter"/>
</dbReference>
<evidence type="ECO:0000256" key="1">
    <source>
        <dbReference type="ARBA" id="ARBA00001927"/>
    </source>
</evidence>
<evidence type="ECO:0000256" key="3">
    <source>
        <dbReference type="ARBA" id="ARBA00004196"/>
    </source>
</evidence>
<dbReference type="SUPFAM" id="SSF54862">
    <property type="entry name" value="4Fe-4S ferredoxins"/>
    <property type="match status" value="1"/>
</dbReference>
<name>A0A381XGD1_9ZZZZ</name>
<dbReference type="GO" id="GO:0009061">
    <property type="term" value="P:anaerobic respiration"/>
    <property type="evidence" value="ECO:0007669"/>
    <property type="project" value="TreeGrafter"/>
</dbReference>
<dbReference type="CDD" id="cd10556">
    <property type="entry name" value="SER_beta"/>
    <property type="match status" value="1"/>
</dbReference>
<comment type="cofactor">
    <cofactor evidence="1">
        <name>[3Fe-4S] cluster</name>
        <dbReference type="ChEBI" id="CHEBI:21137"/>
    </cofactor>
</comment>
<feature type="domain" description="4Fe-4S ferredoxin-type" evidence="11">
    <location>
        <begin position="26"/>
        <end position="54"/>
    </location>
</feature>
<feature type="domain" description="4Fe-4S ferredoxin-type" evidence="11">
    <location>
        <begin position="166"/>
        <end position="198"/>
    </location>
</feature>
<dbReference type="GO" id="GO:0051539">
    <property type="term" value="F:4 iron, 4 sulfur cluster binding"/>
    <property type="evidence" value="ECO:0007669"/>
    <property type="project" value="UniProtKB-KW"/>
</dbReference>
<keyword evidence="4" id="KW-0813">Transport</keyword>
<sequence length="426" mass="49722">MKKVYNWQLKRNMDYPYEGKYPEKQFAAVFNINRCIACQTCTMACKSTWTFSKGQELMWWNNVETKPYGGYPQNWDVKILNLLKNSHDRQEKNMTWNNEDTYDGMTIFEAAEKEKTDTSQSRVLGYLPEDKEWLKPNIGEDVSPPNTTKKDKMGYITDPIELPEHKSFFFYLQRICNHCSYPACLAACPRKAIYKRDDDGVVLIDQKRCRGYRKCVEACPYKKAMYNGQTKISEKCIACYPRLEGQDNHITPDGVPIETRCMSSCVGKIRLQGLVNMNRDGLWASDEENPLYWMVQKEKVALPLYPQFGTEPNIFYIPPRWAPRAYLTQMFGPGVEQAIDRYTAPSRELMAILQLFRAQREVIFKYQIIKGPRVFEKEVTLSDGTKKSLNIYNDTVIGYNEKGKECVRTTVEEPMYERPKFHFNSI</sequence>
<evidence type="ECO:0000256" key="2">
    <source>
        <dbReference type="ARBA" id="ARBA00001966"/>
    </source>
</evidence>
<dbReference type="EMBL" id="UINC01015093">
    <property type="protein sequence ID" value="SVA63824.1"/>
    <property type="molecule type" value="Genomic_DNA"/>
</dbReference>
<evidence type="ECO:0000256" key="4">
    <source>
        <dbReference type="ARBA" id="ARBA00022448"/>
    </source>
</evidence>
<reference evidence="12" key="1">
    <citation type="submission" date="2018-05" db="EMBL/GenBank/DDBJ databases">
        <authorList>
            <person name="Lanie J.A."/>
            <person name="Ng W.-L."/>
            <person name="Kazmierczak K.M."/>
            <person name="Andrzejewski T.M."/>
            <person name="Davidsen T.M."/>
            <person name="Wayne K.J."/>
            <person name="Tettelin H."/>
            <person name="Glass J.I."/>
            <person name="Rusch D."/>
            <person name="Podicherti R."/>
            <person name="Tsui H.-C.T."/>
            <person name="Winkler M.E."/>
        </authorList>
    </citation>
    <scope>NUCLEOTIDE SEQUENCE</scope>
</reference>
<protein>
    <recommendedName>
        <fullName evidence="11">4Fe-4S ferredoxin-type domain-containing protein</fullName>
    </recommendedName>
</protein>
<gene>
    <name evidence="12" type="ORF">METZ01_LOCUS116678</name>
</gene>
<dbReference type="PANTHER" id="PTHR43518">
    <property type="entry name" value="NITRATE REDUCTASE BETA SUBUNIT"/>
    <property type="match status" value="1"/>
</dbReference>
<organism evidence="12">
    <name type="scientific">marine metagenome</name>
    <dbReference type="NCBI Taxonomy" id="408172"/>
    <lineage>
        <taxon>unclassified sequences</taxon>
        <taxon>metagenomes</taxon>
        <taxon>ecological metagenomes</taxon>
    </lineage>
</organism>
<evidence type="ECO:0000313" key="12">
    <source>
        <dbReference type="EMBL" id="SVA63824.1"/>
    </source>
</evidence>
<feature type="domain" description="4Fe-4S ferredoxin-type" evidence="11">
    <location>
        <begin position="200"/>
        <end position="230"/>
    </location>
</feature>
<evidence type="ECO:0000256" key="5">
    <source>
        <dbReference type="ARBA" id="ARBA00022485"/>
    </source>
</evidence>
<evidence type="ECO:0000256" key="9">
    <source>
        <dbReference type="ARBA" id="ARBA00023004"/>
    </source>
</evidence>
<evidence type="ECO:0000256" key="7">
    <source>
        <dbReference type="ARBA" id="ARBA00022737"/>
    </source>
</evidence>
<keyword evidence="6" id="KW-0479">Metal-binding</keyword>
<keyword evidence="5" id="KW-0004">4Fe-4S</keyword>
<dbReference type="GO" id="GO:0016020">
    <property type="term" value="C:membrane"/>
    <property type="evidence" value="ECO:0007669"/>
    <property type="project" value="TreeGrafter"/>
</dbReference>